<keyword evidence="2" id="KW-1185">Reference proteome</keyword>
<comment type="caution">
    <text evidence="1">The sequence shown here is derived from an EMBL/GenBank/DDBJ whole genome shotgun (WGS) entry which is preliminary data.</text>
</comment>
<proteinExistence type="predicted"/>
<name>A0ACB7TBL7_HYAAI</name>
<dbReference type="EMBL" id="CM023481">
    <property type="protein sequence ID" value="KAH6944220.1"/>
    <property type="molecule type" value="Genomic_DNA"/>
</dbReference>
<dbReference type="Proteomes" id="UP000821845">
    <property type="component" value="Chromosome 1"/>
</dbReference>
<evidence type="ECO:0000313" key="2">
    <source>
        <dbReference type="Proteomes" id="UP000821845"/>
    </source>
</evidence>
<evidence type="ECO:0000313" key="1">
    <source>
        <dbReference type="EMBL" id="KAH6944220.1"/>
    </source>
</evidence>
<accession>A0ACB7TBL7</accession>
<organism evidence="1 2">
    <name type="scientific">Hyalomma asiaticum</name>
    <name type="common">Tick</name>
    <dbReference type="NCBI Taxonomy" id="266040"/>
    <lineage>
        <taxon>Eukaryota</taxon>
        <taxon>Metazoa</taxon>
        <taxon>Ecdysozoa</taxon>
        <taxon>Arthropoda</taxon>
        <taxon>Chelicerata</taxon>
        <taxon>Arachnida</taxon>
        <taxon>Acari</taxon>
        <taxon>Parasitiformes</taxon>
        <taxon>Ixodida</taxon>
        <taxon>Ixodoidea</taxon>
        <taxon>Ixodidae</taxon>
        <taxon>Hyalomminae</taxon>
        <taxon>Hyalomma</taxon>
    </lineage>
</organism>
<sequence length="124" mass="13442">MTGLLLPPLLMLLAALIPGERADAPPGERGCSAPGAPVAACERRRRAPGSPERPGRRAPARFASLRPVDESHAATIPRLQPWMIASVASCRIYARKRPLTLPLSASREVGTPLPEHCLQFCRYK</sequence>
<reference evidence="1" key="1">
    <citation type="submission" date="2020-05" db="EMBL/GenBank/DDBJ databases">
        <title>Large-scale comparative analyses of tick genomes elucidate their genetic diversity and vector capacities.</title>
        <authorList>
            <person name="Jia N."/>
            <person name="Wang J."/>
            <person name="Shi W."/>
            <person name="Du L."/>
            <person name="Sun Y."/>
            <person name="Zhan W."/>
            <person name="Jiang J."/>
            <person name="Wang Q."/>
            <person name="Zhang B."/>
            <person name="Ji P."/>
            <person name="Sakyi L.B."/>
            <person name="Cui X."/>
            <person name="Yuan T."/>
            <person name="Jiang B."/>
            <person name="Yang W."/>
            <person name="Lam T.T.-Y."/>
            <person name="Chang Q."/>
            <person name="Ding S."/>
            <person name="Wang X."/>
            <person name="Zhu J."/>
            <person name="Ruan X."/>
            <person name="Zhao L."/>
            <person name="Wei J."/>
            <person name="Que T."/>
            <person name="Du C."/>
            <person name="Cheng J."/>
            <person name="Dai P."/>
            <person name="Han X."/>
            <person name="Huang E."/>
            <person name="Gao Y."/>
            <person name="Liu J."/>
            <person name="Shao H."/>
            <person name="Ye R."/>
            <person name="Li L."/>
            <person name="Wei W."/>
            <person name="Wang X."/>
            <person name="Wang C."/>
            <person name="Yang T."/>
            <person name="Huo Q."/>
            <person name="Li W."/>
            <person name="Guo W."/>
            <person name="Chen H."/>
            <person name="Zhou L."/>
            <person name="Ni X."/>
            <person name="Tian J."/>
            <person name="Zhou Y."/>
            <person name="Sheng Y."/>
            <person name="Liu T."/>
            <person name="Pan Y."/>
            <person name="Xia L."/>
            <person name="Li J."/>
            <person name="Zhao F."/>
            <person name="Cao W."/>
        </authorList>
    </citation>
    <scope>NUCLEOTIDE SEQUENCE</scope>
    <source>
        <strain evidence="1">Hyas-2018</strain>
    </source>
</reference>
<protein>
    <submittedName>
        <fullName evidence="1">Uncharacterized protein</fullName>
    </submittedName>
</protein>
<gene>
    <name evidence="1" type="ORF">HPB50_002350</name>
</gene>